<feature type="chain" id="PRO_5019003122" description="Membrane protein BRI3" evidence="14">
    <location>
        <begin position="33"/>
        <end position="212"/>
    </location>
</feature>
<comment type="subcellular location">
    <subcellularLocation>
        <location evidence="2">Cytoplasm</location>
        <location evidence="2">Perinuclear region</location>
    </subcellularLocation>
    <subcellularLocation>
        <location evidence="1">Lysosome membrane</location>
        <topology evidence="1">Multi-pass membrane protein</topology>
    </subcellularLocation>
</comment>
<dbReference type="InterPro" id="IPR019317">
    <property type="entry name" value="BRI3"/>
</dbReference>
<proteinExistence type="inferred from homology"/>
<reference evidence="15 16" key="2">
    <citation type="submission" date="2019-01" db="EMBL/GenBank/DDBJ databases">
        <title>The decoding of complex shrimp genome reveals the adaptation for benthos swimmer, frequently molting mechanism and breeding impact on genome.</title>
        <authorList>
            <person name="Sun Y."/>
            <person name="Gao Y."/>
            <person name="Yu Y."/>
        </authorList>
    </citation>
    <scope>NUCLEOTIDE SEQUENCE [LARGE SCALE GENOMIC DNA]</scope>
    <source>
        <tissue evidence="15">Muscle</tissue>
    </source>
</reference>
<evidence type="ECO:0000256" key="8">
    <source>
        <dbReference type="ARBA" id="ARBA00023228"/>
    </source>
</evidence>
<evidence type="ECO:0000256" key="12">
    <source>
        <dbReference type="SAM" id="MobiDB-lite"/>
    </source>
</evidence>
<evidence type="ECO:0000256" key="1">
    <source>
        <dbReference type="ARBA" id="ARBA00004155"/>
    </source>
</evidence>
<dbReference type="PANTHER" id="PTHR13551">
    <property type="entry name" value="BRAIN PROTEIN I3"/>
    <property type="match status" value="1"/>
</dbReference>
<gene>
    <name evidence="15" type="ORF">C7M84_004552</name>
</gene>
<comment type="caution">
    <text evidence="15">The sequence shown here is derived from an EMBL/GenBank/DDBJ whole genome shotgun (WGS) entry which is preliminary data.</text>
</comment>
<evidence type="ECO:0000256" key="7">
    <source>
        <dbReference type="ARBA" id="ARBA00023136"/>
    </source>
</evidence>
<evidence type="ECO:0000256" key="9">
    <source>
        <dbReference type="ARBA" id="ARBA00035284"/>
    </source>
</evidence>
<keyword evidence="6 13" id="KW-1133">Transmembrane helix</keyword>
<evidence type="ECO:0000256" key="11">
    <source>
        <dbReference type="ARBA" id="ARBA00046593"/>
    </source>
</evidence>
<dbReference type="Pfam" id="PF10164">
    <property type="entry name" value="BRI3"/>
    <property type="match status" value="1"/>
</dbReference>
<feature type="region of interest" description="Disordered" evidence="12">
    <location>
        <begin position="26"/>
        <end position="46"/>
    </location>
</feature>
<evidence type="ECO:0000313" key="16">
    <source>
        <dbReference type="Proteomes" id="UP000283509"/>
    </source>
</evidence>
<sequence>MRRVTSLASATRGSLLFTVFLTASSSPEKTMSKPNEYAQTQAPVGPPPPYSPYQQPQYGFTTPSTSVVVPQQQQQQHVITAQPVVTAAPVVVIAGATCPACRAGILRNEFTCCGIFLAICFFPIGMLCCFLMMERRCSNCGLAFGFVLFIHGHVTSLWQILWAGVTFRGRHQVERRPCARFFVFSSSPTSFSSLLCSSPVSSPAPSSIPLVS</sequence>
<organism evidence="15 16">
    <name type="scientific">Penaeus vannamei</name>
    <name type="common">Whiteleg shrimp</name>
    <name type="synonym">Litopenaeus vannamei</name>
    <dbReference type="NCBI Taxonomy" id="6689"/>
    <lineage>
        <taxon>Eukaryota</taxon>
        <taxon>Metazoa</taxon>
        <taxon>Ecdysozoa</taxon>
        <taxon>Arthropoda</taxon>
        <taxon>Crustacea</taxon>
        <taxon>Multicrustacea</taxon>
        <taxon>Malacostraca</taxon>
        <taxon>Eumalacostraca</taxon>
        <taxon>Eucarida</taxon>
        <taxon>Decapoda</taxon>
        <taxon>Dendrobranchiata</taxon>
        <taxon>Penaeoidea</taxon>
        <taxon>Penaeidae</taxon>
        <taxon>Penaeus</taxon>
    </lineage>
</organism>
<dbReference type="Proteomes" id="UP000283509">
    <property type="component" value="Unassembled WGS sequence"/>
</dbReference>
<dbReference type="GO" id="GO:0048471">
    <property type="term" value="C:perinuclear region of cytoplasm"/>
    <property type="evidence" value="ECO:0007669"/>
    <property type="project" value="UniProtKB-SubCell"/>
</dbReference>
<keyword evidence="8" id="KW-0458">Lysosome</keyword>
<evidence type="ECO:0000256" key="5">
    <source>
        <dbReference type="ARBA" id="ARBA00022692"/>
    </source>
</evidence>
<keyword evidence="14" id="KW-0732">Signal</keyword>
<dbReference type="PANTHER" id="PTHR13551:SF1">
    <property type="entry name" value="MEMBRANE PROTEIN BRI3"/>
    <property type="match status" value="1"/>
</dbReference>
<evidence type="ECO:0000313" key="15">
    <source>
        <dbReference type="EMBL" id="ROT76844.1"/>
    </source>
</evidence>
<evidence type="ECO:0000256" key="6">
    <source>
        <dbReference type="ARBA" id="ARBA00022989"/>
    </source>
</evidence>
<keyword evidence="4" id="KW-0963">Cytoplasm</keyword>
<evidence type="ECO:0000256" key="4">
    <source>
        <dbReference type="ARBA" id="ARBA00022490"/>
    </source>
</evidence>
<evidence type="ECO:0000256" key="14">
    <source>
        <dbReference type="SAM" id="SignalP"/>
    </source>
</evidence>
<dbReference type="EMBL" id="QCYY01001603">
    <property type="protein sequence ID" value="ROT76844.1"/>
    <property type="molecule type" value="Genomic_DNA"/>
</dbReference>
<comment type="subunit">
    <text evidence="11">Interacts with BRI3BP. Interacts with MGAT1 and IFITM3.</text>
</comment>
<comment type="similarity">
    <text evidence="3">Belongs to the BRI3 family.</text>
</comment>
<feature type="transmembrane region" description="Helical" evidence="13">
    <location>
        <begin position="140"/>
        <end position="161"/>
    </location>
</feature>
<keyword evidence="7 13" id="KW-0472">Membrane</keyword>
<evidence type="ECO:0000256" key="13">
    <source>
        <dbReference type="SAM" id="Phobius"/>
    </source>
</evidence>
<dbReference type="GO" id="GO:0005765">
    <property type="term" value="C:lysosomal membrane"/>
    <property type="evidence" value="ECO:0007669"/>
    <property type="project" value="UniProtKB-SubCell"/>
</dbReference>
<accession>A0A423TK61</accession>
<evidence type="ECO:0000256" key="3">
    <source>
        <dbReference type="ARBA" id="ARBA00008090"/>
    </source>
</evidence>
<dbReference type="AlphaFoldDB" id="A0A423TK61"/>
<reference evidence="15 16" key="1">
    <citation type="submission" date="2018-04" db="EMBL/GenBank/DDBJ databases">
        <authorList>
            <person name="Zhang X."/>
            <person name="Yuan J."/>
            <person name="Li F."/>
            <person name="Xiang J."/>
        </authorList>
    </citation>
    <scope>NUCLEOTIDE SEQUENCE [LARGE SCALE GENOMIC DNA]</scope>
    <source>
        <tissue evidence="15">Muscle</tissue>
    </source>
</reference>
<feature type="transmembrane region" description="Helical" evidence="13">
    <location>
        <begin position="115"/>
        <end position="133"/>
    </location>
</feature>
<feature type="compositionally biased region" description="Polar residues" evidence="12">
    <location>
        <begin position="26"/>
        <end position="42"/>
    </location>
</feature>
<evidence type="ECO:0000256" key="2">
    <source>
        <dbReference type="ARBA" id="ARBA00004556"/>
    </source>
</evidence>
<evidence type="ECO:0000256" key="10">
    <source>
        <dbReference type="ARBA" id="ARBA00035449"/>
    </source>
</evidence>
<name>A0A423TK61_PENVA</name>
<dbReference type="OrthoDB" id="2564984at2759"/>
<keyword evidence="16" id="KW-1185">Reference proteome</keyword>
<keyword evidence="5 13" id="KW-0812">Transmembrane</keyword>
<protein>
    <recommendedName>
        <fullName evidence="9">Membrane protein BRI3</fullName>
    </recommendedName>
    <alternativeName>
        <fullName evidence="10">Brain protein I3</fullName>
    </alternativeName>
</protein>
<feature type="signal peptide" evidence="14">
    <location>
        <begin position="1"/>
        <end position="32"/>
    </location>
</feature>